<evidence type="ECO:0000256" key="1">
    <source>
        <dbReference type="ARBA" id="ARBA00022692"/>
    </source>
</evidence>
<gene>
    <name evidence="5" type="ORF">BRAD3257_6722</name>
</gene>
<keyword evidence="1" id="KW-0812">Transmembrane</keyword>
<dbReference type="InterPro" id="IPR040853">
    <property type="entry name" value="RapA2_cadherin-like"/>
</dbReference>
<evidence type="ECO:0000259" key="4">
    <source>
        <dbReference type="PROSITE" id="PS50268"/>
    </source>
</evidence>
<dbReference type="InterPro" id="IPR011048">
    <property type="entry name" value="Haem_d1_sf"/>
</dbReference>
<dbReference type="InterPro" id="IPR011045">
    <property type="entry name" value="N2O_reductase_N"/>
</dbReference>
<evidence type="ECO:0000256" key="2">
    <source>
        <dbReference type="ARBA" id="ARBA00022989"/>
    </source>
</evidence>
<dbReference type="RefSeq" id="WP_122404950.1">
    <property type="nucleotide sequence ID" value="NZ_LS398110.1"/>
</dbReference>
<evidence type="ECO:0000313" key="6">
    <source>
        <dbReference type="Proteomes" id="UP000246085"/>
    </source>
</evidence>
<dbReference type="PANTHER" id="PTHR24026">
    <property type="entry name" value="FAT ATYPICAL CADHERIN-RELATED"/>
    <property type="match status" value="1"/>
</dbReference>
<dbReference type="Gene3D" id="2.60.40.10">
    <property type="entry name" value="Immunoglobulins"/>
    <property type="match status" value="21"/>
</dbReference>
<keyword evidence="2" id="KW-0472">Membrane</keyword>
<reference evidence="5 6" key="1">
    <citation type="submission" date="2018-03" db="EMBL/GenBank/DDBJ databases">
        <authorList>
            <person name="Gully D."/>
        </authorList>
    </citation>
    <scope>NUCLEOTIDE SEQUENCE [LARGE SCALE GENOMIC DNA]</scope>
    <source>
        <strain evidence="5">ORS3257</strain>
    </source>
</reference>
<dbReference type="InterPro" id="IPR013783">
    <property type="entry name" value="Ig-like_fold"/>
</dbReference>
<evidence type="ECO:0000256" key="3">
    <source>
        <dbReference type="SAM" id="MobiDB-lite"/>
    </source>
</evidence>
<keyword evidence="2" id="KW-1133">Transmembrane helix</keyword>
<feature type="domain" description="Cadherin" evidence="4">
    <location>
        <begin position="161"/>
        <end position="287"/>
    </location>
</feature>
<protein>
    <recommendedName>
        <fullName evidence="4">Cadherin domain-containing protein</fullName>
    </recommendedName>
</protein>
<dbReference type="InterPro" id="IPR010221">
    <property type="entry name" value="VCBS_dom"/>
</dbReference>
<dbReference type="Proteomes" id="UP000246085">
    <property type="component" value="Chromosome BRAD3257"/>
</dbReference>
<dbReference type="GO" id="GO:0005886">
    <property type="term" value="C:plasma membrane"/>
    <property type="evidence" value="ECO:0007669"/>
    <property type="project" value="UniProtKB-SubCell"/>
</dbReference>
<feature type="region of interest" description="Disordered" evidence="3">
    <location>
        <begin position="2632"/>
        <end position="2667"/>
    </location>
</feature>
<dbReference type="GO" id="GO:0005509">
    <property type="term" value="F:calcium ion binding"/>
    <property type="evidence" value="ECO:0007669"/>
    <property type="project" value="InterPro"/>
</dbReference>
<dbReference type="PANTHER" id="PTHR24026:SF126">
    <property type="entry name" value="PROTOCADHERIN FAT 4"/>
    <property type="match status" value="1"/>
</dbReference>
<dbReference type="KEGG" id="bvz:BRAD3257_6722"/>
<dbReference type="Pfam" id="PF17803">
    <property type="entry name" value="Cadherin_4"/>
    <property type="match status" value="24"/>
</dbReference>
<name>A0A2U3Q861_9BRAD</name>
<evidence type="ECO:0000313" key="5">
    <source>
        <dbReference type="EMBL" id="SPP97613.1"/>
    </source>
</evidence>
<dbReference type="GO" id="GO:0007156">
    <property type="term" value="P:homophilic cell adhesion via plasma membrane adhesion molecules"/>
    <property type="evidence" value="ECO:0007669"/>
    <property type="project" value="InterPro"/>
</dbReference>
<proteinExistence type="predicted"/>
<dbReference type="SUPFAM" id="SSF69304">
    <property type="entry name" value="Tricorn protease N-terminal domain"/>
    <property type="match status" value="1"/>
</dbReference>
<dbReference type="PROSITE" id="PS50268">
    <property type="entry name" value="CADHERIN_2"/>
    <property type="match status" value="1"/>
</dbReference>
<feature type="compositionally biased region" description="Gly residues" evidence="3">
    <location>
        <begin position="2651"/>
        <end position="2660"/>
    </location>
</feature>
<feature type="region of interest" description="Disordered" evidence="3">
    <location>
        <begin position="163"/>
        <end position="182"/>
    </location>
</feature>
<dbReference type="NCBIfam" id="TIGR01965">
    <property type="entry name" value="VCBS_repeat"/>
    <property type="match status" value="26"/>
</dbReference>
<organism evidence="5 6">
    <name type="scientific">Bradyrhizobium vignae</name>
    <dbReference type="NCBI Taxonomy" id="1549949"/>
    <lineage>
        <taxon>Bacteria</taxon>
        <taxon>Pseudomonadati</taxon>
        <taxon>Pseudomonadota</taxon>
        <taxon>Alphaproteobacteria</taxon>
        <taxon>Hyphomicrobiales</taxon>
        <taxon>Nitrobacteraceae</taxon>
        <taxon>Bradyrhizobium</taxon>
    </lineage>
</organism>
<dbReference type="SUPFAM" id="SSF51004">
    <property type="entry name" value="C-terminal (heme d1) domain of cytochrome cd1-nitrite reductase"/>
    <property type="match status" value="1"/>
</dbReference>
<dbReference type="EMBL" id="LS398110">
    <property type="protein sequence ID" value="SPP97613.1"/>
    <property type="molecule type" value="Genomic_DNA"/>
</dbReference>
<accession>A0A2U3Q861</accession>
<feature type="compositionally biased region" description="Low complexity" evidence="3">
    <location>
        <begin position="2641"/>
        <end position="2650"/>
    </location>
</feature>
<dbReference type="InterPro" id="IPR002126">
    <property type="entry name" value="Cadherin-like_dom"/>
</dbReference>
<dbReference type="SUPFAM" id="SSF50974">
    <property type="entry name" value="Nitrous oxide reductase, N-terminal domain"/>
    <property type="match status" value="1"/>
</dbReference>
<sequence>MATQTTGGGSTVSFGNTPQANADVFSFTEDASNILILNVLANDLGGAAKTLFSLDDGTSASASTKSYAPADLLVKDVAYSSDAAGMAGTGDRSALGARIWIESDGTVHYDKGDINPQLQALAAGQTLTDTFTYAIQMGNGTLSWATVTLQFNGVNDAVYMTSSPQSGSVVEDAPSKPDPSDSLNTAGSIGFTDVDLSDTHTATFVASPANTTSLGTFSLDPVNEAANAANGSVQWHYNLNNAAAQYLAAGQTVTESFVVTINDGHGSTATQTVTVTITGTNDAATVSSDSKSVTEGNTAAALNTSGQLTITDPDTGQAHVVAQTNVHGTYGDFTIDANGAWSYTGNGAHNELTAGQQVQDQFTVVSQDGTATGTVTVTITGTNDAATVSSDSKSVTEGNTAAALNASGQLTIVDPDTGEAHVVAQSNVHGSYGDFSIDANGAWSYIGNGAHNELTAGQQVQDQFTVVSQDGTATGTVTLTITGTNDNATVSSDSKSVTEANSAAALNTSGQLTITDPDTGQAHVVAQSNAHGTYGDFSIDANGAWSYTGNGAHNELTAGQQVQDQFTVVSQDGTATGTVTVTITGTNDAATVSSDSKSVTEGNTAAALNTSGQLTITDPDTGEAHVVAQTNVHGTYGDFTIDANGAWSYIGNGAHNELTAGQQVQDQFTVVSQDGTATGTVTVTITGTNDAATVSSDSKSVTEGNTAAALNTSGQLTITDPDTGQAHVVAQSNVHGSYGDFTIDANGAWSYAGNGAHNELTAGQQVQDQFTVSSQDGTATGTVTVTITGTNDAATVSSDSKSVTEGNTAAALNTSGQLSIIDPDTGEAHVVAQSNVHGTYGDFTIDANGAWTYAGNGAHNELSAGQQVQDQFTVVSQDGTASGTVMVTITGTNDAATVSSDSKSVTEADTAAALNTSGQLTIVDPDTGEAHVVAQSNVHGSYGDFSIDANGAWSYIGNGAHNELTAGQQVQDQFTVVSQDGTATGTVTVTITGTNDAATVSSDTKSVTEGDTAAALNTSGQLTITDPDTGEAHVVAQSNVHGSYGDFSIDANGAWSYSGNGAHNELTAGQQVQDQFTVTSQDGTATGTVTVTITGTNDAATVSSDSKSVTEGNTAAALNTSGQLSITDPDSGEAHVVAQSNVHGTYGDFSIDANGAWSYTGNGAHNELTAGQQVQDQFTVTSQDGTATGTVTVTITGTNDAATVSSDSKSVAEGNTAAALNTSGQLSITDPDTGEAHVVAQSNVHGTYGDFSIDANGAWSYTGNGAHNELTAGQQVQDQFTVMSQDGTATGTVTVTITGTNDAATVSSDSKSVTEGNTAAALNTSGQLTITDPDTGQAHVLAQTNVHGTYGDFTIDANGAWSYIGNGAHNELTAGQQVQDQFTVVSQDGTATGIVTVTITGTNDAATVSSDSKSVTEGDSAAALNASGQLTIVDPDTGEAHVVAQSNVHGTYGDFSIDADGAWSYTGNGAHNELTAGQQVQDQFTVVSQDGTASGTVTVTITGTNDNATVSSDSKSVTEGDTAAALNTSGQLSITDPDTGEAHVVAQANVHGTYGDFSIDADGAWSYTGNGAHNELTAGQQVQDQFTVTSQDGTATGTITVTITGTNDAATVSSDSKSVTEGDTAAALNTSGQLTITDPDTGEAHVVAQANVHGTYGDFTIDANGAWSYIGNGAHNELTAGQQVQDQFTVVSQDGTASGTVTVTITGTNDAATVSSDSKSVTEGNTAAALNTSGQLSITDSDTGEAHVVAQSNVHGSYGDFSIDANGAWSYTGNGAHNELTAGQQVQDQFTVMSQDGTATGTVTVTITGTNDAATVSSDSKSVTEGNTAAALNTSGQLTITDPDTGQAHVVAQTNSHGTYGDFSIDANGAWSYTGNGAHNELTAGQQVQDQFTVVSQDGTATGTVTVTITGTNDAATVSSDSKSVTEGNTAAALNTSGQLSIIDPDTGEAHVVAQSNVHGTYGDFTIDANGAWTYAGNGAHNELSAGQQVQDQFTVVSQDGTATGTVTVTITGTNDAATVSSDSKSVTEADTAAALNTSGQLTIVDPDTGEAHVVAQSNVHGSYGDFSIDANGAWSYIGNGAHNELTAGQQVQDQFTVTSQDGTATGTVTVTITGTNDAATVSSDSKSVAEGNTAAALNTSGQLTITDPDTGEAHVVAQSNVHGSYGDFTIDANGAWSYTGNSAHNELTAGQQVQDQFTVVSQDGTATGTVTVTITGTNDAATVSSDSKSVTEGNTAAALNTSGQLTITDPDTGQAHVLAQINVHGTYGDFSIDANGAWTYAGNGAHNELTAGQQVQDQFTVVSQDGTATGTVTVTITGTNDAATVSSDSKSVTEGNTAAALNTSGQLSITDPDSGEAHVVAQSNVHGTYGDFSIDANGAWSYTGNGAHNELTAGQQVQDQFTVTSQDGTATGTVTVTITGTNDAATVSSDSKSVAEGNTAAALNTSGQLSITDPDTGEAHVVAQSNVHGTYGDFSIDANGAWSYVGNGAHNELTAGQQVQDQFTVMSQDGTATGTVTVTITGTNDAATVSSDSKSVTEGNTAAALNTSGQLTITDPDTGQAHVLAQTNVHGTYGDFSIDANGTWSYTGNGAHNELSAGQQVQDQFTVVSQDGTATGTVTVTITGTNDAPIAVNDTSASPGATAATEKGGTANGSGGINGSGNVLTNDTDVDSGSLTVSAIRTGGIEGAGTAGTLGVGLVGAHGTLALNANGSYTYVVNENDATVQALNVGQSTTDTFNYTVTDGSLTDTAVLTVTISGANDAPVNTVPGQQAVGNGSGGGSTATFTLRVNDVDNGIETVSLSLGSSSQTSTGVLTLSTTSGLTFSSGANGTKTMTFSGSISDINAALAGVTFSGGSNNTTRTLTMTTTDGGGLADTDTVTIVKGSGATVLAPAGIAGEAIYLALSDPSDDPNDVITVTISGVPLGWSLSNATNNGDGTWTAHTNDVQSMTITSPLDFAGAVVLNVTQTWTNTDGTTGTATVADNVEAYAKGSPIFAVSSDDHLTASSGNDLLVFAQPIGHDVVYNFDAMHDQIDLIDYATFTSFADVQAHTVSDASGNAVIELGEGQSITFPTSLTSSNFVFDQTPVTENSGSLVIGDGALLPLSGTIDNTGTIELNSTGNRTSLELIEHGITLQGHGQVALSDSDQNLITGTTSDVTLTNVDNTIAGAGHLGDGMMGLVNKGTIVATGVNVLDIDTGTNAIVNSGTLEATGSGGMVIDSNLDNSGRLWAHGANITVNGSVTGGGTALMDGVATFEFGAASSTKITLDAGATGTIVLHDSFDFSGLVSGFDGNDHLDLLDVAFGVGTTASYVANQAGTGGTLSVTDGVHTTDITLLGQYDAAGFHTEADKNTGTLISYHDYLV</sequence>